<dbReference type="InterPro" id="IPR043128">
    <property type="entry name" value="Rev_trsase/Diguanyl_cyclase"/>
</dbReference>
<evidence type="ECO:0000259" key="4">
    <source>
        <dbReference type="PROSITE" id="PS50110"/>
    </source>
</evidence>
<proteinExistence type="predicted"/>
<keyword evidence="7" id="KW-1185">Reference proteome</keyword>
<dbReference type="Gene3D" id="3.30.70.270">
    <property type="match status" value="1"/>
</dbReference>
<protein>
    <recommendedName>
        <fullName evidence="1">diguanylate cyclase</fullName>
        <ecNumber evidence="1">2.7.7.65</ecNumber>
    </recommendedName>
</protein>
<dbReference type="SMART" id="SM00267">
    <property type="entry name" value="GGDEF"/>
    <property type="match status" value="1"/>
</dbReference>
<dbReference type="EC" id="2.7.7.65" evidence="1"/>
<comment type="catalytic activity">
    <reaction evidence="2">
        <text>2 GTP = 3',3'-c-di-GMP + 2 diphosphate</text>
        <dbReference type="Rhea" id="RHEA:24898"/>
        <dbReference type="ChEBI" id="CHEBI:33019"/>
        <dbReference type="ChEBI" id="CHEBI:37565"/>
        <dbReference type="ChEBI" id="CHEBI:58805"/>
        <dbReference type="EC" id="2.7.7.65"/>
    </reaction>
</comment>
<feature type="modified residue" description="4-aspartylphosphate" evidence="3">
    <location>
        <position position="54"/>
    </location>
</feature>
<dbReference type="GO" id="GO:0000160">
    <property type="term" value="P:phosphorelay signal transduction system"/>
    <property type="evidence" value="ECO:0007669"/>
    <property type="project" value="InterPro"/>
</dbReference>
<evidence type="ECO:0000259" key="5">
    <source>
        <dbReference type="PROSITE" id="PS50887"/>
    </source>
</evidence>
<name>A0A4U2Z4W8_9BACT</name>
<feature type="domain" description="Response regulatory" evidence="4">
    <location>
        <begin position="4"/>
        <end position="117"/>
    </location>
</feature>
<organism evidence="6 7">
    <name type="scientific">Sulfurimonas crateris</name>
    <dbReference type="NCBI Taxonomy" id="2574727"/>
    <lineage>
        <taxon>Bacteria</taxon>
        <taxon>Pseudomonadati</taxon>
        <taxon>Campylobacterota</taxon>
        <taxon>Epsilonproteobacteria</taxon>
        <taxon>Campylobacterales</taxon>
        <taxon>Sulfurimonadaceae</taxon>
        <taxon>Sulfurimonas</taxon>
    </lineage>
</organism>
<evidence type="ECO:0000256" key="3">
    <source>
        <dbReference type="PROSITE-ProRule" id="PRU00169"/>
    </source>
</evidence>
<sequence length="415" mass="47360">MSNRILVVEDNKTLAKLIAKKISLEMDFEVDVAYNLSEAKLFLKRYKYFLTLLDINLPDAPNGEIVDYALEKDNRVIVLSGNIDKEFRKKMLKKNIIDYVTKSGTNDVNYIIQTIKRLKKNQNHKILVIDDSLVFRKQMQGMLENMFFKVISVAHGEEALGMLENAPDISLVLTDYHMPVMNGLVLTGEIRKKYMKNELAVIVMSGDNDDETTALFLKNGANDYIKKPFSKEEFSCRINNSIEALENIQEITNNAQRDFLTGLYNRRYFFTNASKYFEDAKENSEHFAIAMIDIDNFKKINDTYGHDAGDRAIVHLSDILRTNVSNEDIVARFAAEEFGVLLKDVSAQKAIEILERIRQNVQSSKTKGNNNEEINYTISIGLVTTNDENLDSSVNEADMLLYNAKQNGRNQIAVN</sequence>
<dbReference type="GO" id="GO:0043709">
    <property type="term" value="P:cell adhesion involved in single-species biofilm formation"/>
    <property type="evidence" value="ECO:0007669"/>
    <property type="project" value="TreeGrafter"/>
</dbReference>
<dbReference type="InterPro" id="IPR029787">
    <property type="entry name" value="Nucleotide_cyclase"/>
</dbReference>
<dbReference type="SMART" id="SM00448">
    <property type="entry name" value="REC"/>
    <property type="match status" value="2"/>
</dbReference>
<dbReference type="GO" id="GO:1902201">
    <property type="term" value="P:negative regulation of bacterial-type flagellum-dependent cell motility"/>
    <property type="evidence" value="ECO:0007669"/>
    <property type="project" value="TreeGrafter"/>
</dbReference>
<dbReference type="GO" id="GO:0005886">
    <property type="term" value="C:plasma membrane"/>
    <property type="evidence" value="ECO:0007669"/>
    <property type="project" value="TreeGrafter"/>
</dbReference>
<dbReference type="AlphaFoldDB" id="A0A4U2Z4W8"/>
<dbReference type="PROSITE" id="PS50887">
    <property type="entry name" value="GGDEF"/>
    <property type="match status" value="1"/>
</dbReference>
<keyword evidence="3" id="KW-0597">Phosphoprotein</keyword>
<dbReference type="SUPFAM" id="SSF52172">
    <property type="entry name" value="CheY-like"/>
    <property type="match status" value="2"/>
</dbReference>
<dbReference type="PROSITE" id="PS50110">
    <property type="entry name" value="RESPONSE_REGULATORY"/>
    <property type="match status" value="2"/>
</dbReference>
<dbReference type="RefSeq" id="WP_137015088.1">
    <property type="nucleotide sequence ID" value="NZ_SZPX01000008.1"/>
</dbReference>
<dbReference type="Pfam" id="PF00072">
    <property type="entry name" value="Response_reg"/>
    <property type="match status" value="2"/>
</dbReference>
<dbReference type="InterPro" id="IPR011006">
    <property type="entry name" value="CheY-like_superfamily"/>
</dbReference>
<dbReference type="OrthoDB" id="9778432at2"/>
<evidence type="ECO:0000313" key="6">
    <source>
        <dbReference type="EMBL" id="TKI68452.1"/>
    </source>
</evidence>
<reference evidence="6 7" key="1">
    <citation type="submission" date="2019-04" db="EMBL/GenBank/DDBJ databases">
        <title>Sulfurimonas crateris sp. nov. a facultative anaerobic sulfur-oxidizing chemolithautotrophic bacterium isolated from a terrestrial mud vulcano.</title>
        <authorList>
            <person name="Ratnikova N.M."/>
            <person name="Slobodkin A.I."/>
            <person name="Merkel A.Y."/>
            <person name="Novikov A."/>
            <person name="Bonch-Osmolovskaya E.A."/>
            <person name="Slobodkina G.B."/>
        </authorList>
    </citation>
    <scope>NUCLEOTIDE SEQUENCE [LARGE SCALE GENOMIC DNA]</scope>
    <source>
        <strain evidence="6 7">SN118</strain>
    </source>
</reference>
<dbReference type="Proteomes" id="UP000309561">
    <property type="component" value="Unassembled WGS sequence"/>
</dbReference>
<dbReference type="PANTHER" id="PTHR45138:SF9">
    <property type="entry name" value="DIGUANYLATE CYCLASE DGCM-RELATED"/>
    <property type="match status" value="1"/>
</dbReference>
<dbReference type="GO" id="GO:0052621">
    <property type="term" value="F:diguanylate cyclase activity"/>
    <property type="evidence" value="ECO:0007669"/>
    <property type="project" value="UniProtKB-EC"/>
</dbReference>
<dbReference type="PANTHER" id="PTHR45138">
    <property type="entry name" value="REGULATORY COMPONENTS OF SENSORY TRANSDUCTION SYSTEM"/>
    <property type="match status" value="1"/>
</dbReference>
<dbReference type="Pfam" id="PF00990">
    <property type="entry name" value="GGDEF"/>
    <property type="match status" value="1"/>
</dbReference>
<dbReference type="InterPro" id="IPR000160">
    <property type="entry name" value="GGDEF_dom"/>
</dbReference>
<comment type="caution">
    <text evidence="6">The sequence shown here is derived from an EMBL/GenBank/DDBJ whole genome shotgun (WGS) entry which is preliminary data.</text>
</comment>
<dbReference type="NCBIfam" id="TIGR00254">
    <property type="entry name" value="GGDEF"/>
    <property type="match status" value="1"/>
</dbReference>
<dbReference type="SUPFAM" id="SSF55073">
    <property type="entry name" value="Nucleotide cyclase"/>
    <property type="match status" value="1"/>
</dbReference>
<dbReference type="CDD" id="cd01949">
    <property type="entry name" value="GGDEF"/>
    <property type="match status" value="1"/>
</dbReference>
<dbReference type="FunFam" id="3.30.70.270:FF:000001">
    <property type="entry name" value="Diguanylate cyclase domain protein"/>
    <property type="match status" value="1"/>
</dbReference>
<feature type="domain" description="GGDEF" evidence="5">
    <location>
        <begin position="285"/>
        <end position="415"/>
    </location>
</feature>
<feature type="modified residue" description="4-aspartylphosphate" evidence="3">
    <location>
        <position position="175"/>
    </location>
</feature>
<dbReference type="InterPro" id="IPR001789">
    <property type="entry name" value="Sig_transdc_resp-reg_receiver"/>
</dbReference>
<evidence type="ECO:0000313" key="7">
    <source>
        <dbReference type="Proteomes" id="UP000309561"/>
    </source>
</evidence>
<accession>A0A4U2Z4W8</accession>
<dbReference type="Gene3D" id="3.40.50.2300">
    <property type="match status" value="2"/>
</dbReference>
<gene>
    <name evidence="6" type="ORF">FCU45_10590</name>
</gene>
<dbReference type="InterPro" id="IPR050469">
    <property type="entry name" value="Diguanylate_Cyclase"/>
</dbReference>
<dbReference type="EMBL" id="SZPX01000008">
    <property type="protein sequence ID" value="TKI68452.1"/>
    <property type="molecule type" value="Genomic_DNA"/>
</dbReference>
<evidence type="ECO:0000256" key="2">
    <source>
        <dbReference type="ARBA" id="ARBA00034247"/>
    </source>
</evidence>
<evidence type="ECO:0000256" key="1">
    <source>
        <dbReference type="ARBA" id="ARBA00012528"/>
    </source>
</evidence>
<feature type="domain" description="Response regulatory" evidence="4">
    <location>
        <begin position="125"/>
        <end position="242"/>
    </location>
</feature>